<keyword evidence="1" id="KW-0547">Nucleotide-binding</keyword>
<dbReference type="InterPro" id="IPR027417">
    <property type="entry name" value="P-loop_NTPase"/>
</dbReference>
<dbReference type="GO" id="GO:0005524">
    <property type="term" value="F:ATP binding"/>
    <property type="evidence" value="ECO:0007669"/>
    <property type="project" value="UniProtKB-KW"/>
</dbReference>
<evidence type="ECO:0000259" key="3">
    <source>
        <dbReference type="PROSITE" id="PS50893"/>
    </source>
</evidence>
<dbReference type="PROSITE" id="PS00211">
    <property type="entry name" value="ABC_TRANSPORTER_1"/>
    <property type="match status" value="1"/>
</dbReference>
<evidence type="ECO:0000313" key="4">
    <source>
        <dbReference type="EMBL" id="SDJ45619.1"/>
    </source>
</evidence>
<accession>A0A1G8TVU8</accession>
<dbReference type="GO" id="GO:0016887">
    <property type="term" value="F:ATP hydrolysis activity"/>
    <property type="evidence" value="ECO:0007669"/>
    <property type="project" value="InterPro"/>
</dbReference>
<dbReference type="EMBL" id="FNEV01000005">
    <property type="protein sequence ID" value="SDJ45619.1"/>
    <property type="molecule type" value="Genomic_DNA"/>
</dbReference>
<feature type="domain" description="ABC transporter" evidence="3">
    <location>
        <begin position="2"/>
        <end position="227"/>
    </location>
</feature>
<name>A0A1G8TVU8_9BACI</name>
<proteinExistence type="predicted"/>
<reference evidence="5" key="1">
    <citation type="submission" date="2016-10" db="EMBL/GenBank/DDBJ databases">
        <authorList>
            <person name="Varghese N."/>
            <person name="Submissions S."/>
        </authorList>
    </citation>
    <scope>NUCLEOTIDE SEQUENCE [LARGE SCALE GENOMIC DNA]</scope>
    <source>
        <strain evidence="5">DSM 4771</strain>
    </source>
</reference>
<dbReference type="SMART" id="SM00382">
    <property type="entry name" value="AAA"/>
    <property type="match status" value="1"/>
</dbReference>
<evidence type="ECO:0000256" key="2">
    <source>
        <dbReference type="ARBA" id="ARBA00022840"/>
    </source>
</evidence>
<dbReference type="PANTHER" id="PTHR43038">
    <property type="entry name" value="ATP-BINDING CASSETTE, SUB-FAMILY H, MEMBER 1"/>
    <property type="match status" value="1"/>
</dbReference>
<dbReference type="PANTHER" id="PTHR43038:SF3">
    <property type="entry name" value="ABC TRANSPORTER G FAMILY MEMBER 20 ISOFORM X1"/>
    <property type="match status" value="1"/>
</dbReference>
<dbReference type="Proteomes" id="UP000199225">
    <property type="component" value="Unassembled WGS sequence"/>
</dbReference>
<keyword evidence="5" id="KW-1185">Reference proteome</keyword>
<gene>
    <name evidence="4" type="ORF">SAMN04490247_1997</name>
</gene>
<protein>
    <submittedName>
        <fullName evidence="4">ABC-2 type transport system ATP-binding protein</fullName>
    </submittedName>
</protein>
<dbReference type="STRING" id="86666.SAMN04490247_1997"/>
<dbReference type="InterPro" id="IPR003439">
    <property type="entry name" value="ABC_transporter-like_ATP-bd"/>
</dbReference>
<evidence type="ECO:0000256" key="1">
    <source>
        <dbReference type="ARBA" id="ARBA00022741"/>
    </source>
</evidence>
<dbReference type="SUPFAM" id="SSF52540">
    <property type="entry name" value="P-loop containing nucleoside triphosphate hydrolases"/>
    <property type="match status" value="1"/>
</dbReference>
<dbReference type="AlphaFoldDB" id="A0A1G8TVU8"/>
<keyword evidence="2 4" id="KW-0067">ATP-binding</keyword>
<organism evidence="4 5">
    <name type="scientific">Salimicrobium halophilum</name>
    <dbReference type="NCBI Taxonomy" id="86666"/>
    <lineage>
        <taxon>Bacteria</taxon>
        <taxon>Bacillati</taxon>
        <taxon>Bacillota</taxon>
        <taxon>Bacilli</taxon>
        <taxon>Bacillales</taxon>
        <taxon>Bacillaceae</taxon>
        <taxon>Salimicrobium</taxon>
    </lineage>
</organism>
<dbReference type="InterPro" id="IPR003593">
    <property type="entry name" value="AAA+_ATPase"/>
</dbReference>
<sequence>MIELSRVTHTFGKKTVIEDVDLSVRKGEVFGLLGPSGSGKTTLVRIMTGMIEPSEGTVWLREQQMPKRVLMKRFGYMAQEHALYQELTAKENLDFFASFYLRKKKKERIDYCLQLTKLTEDKDRIVSTFSGGMKRRLSLAIALVHDPEILILDEPTVGLDPVLRHEIWEEFHRLKNEGTTIFVTTHVMDEAEKCDRLAMLRDGRMIASGSPSEWKEELHVESIEDVFLHYGRRKV</sequence>
<dbReference type="RefSeq" id="WP_093193722.1">
    <property type="nucleotide sequence ID" value="NZ_FNEV01000005.1"/>
</dbReference>
<dbReference type="InterPro" id="IPR017871">
    <property type="entry name" value="ABC_transporter-like_CS"/>
</dbReference>
<dbReference type="CDD" id="cd03230">
    <property type="entry name" value="ABC_DR_subfamily_A"/>
    <property type="match status" value="1"/>
</dbReference>
<evidence type="ECO:0000313" key="5">
    <source>
        <dbReference type="Proteomes" id="UP000199225"/>
    </source>
</evidence>
<dbReference type="PROSITE" id="PS50893">
    <property type="entry name" value="ABC_TRANSPORTER_2"/>
    <property type="match status" value="1"/>
</dbReference>
<dbReference type="OrthoDB" id="9804819at2"/>
<dbReference type="Gene3D" id="3.40.50.300">
    <property type="entry name" value="P-loop containing nucleotide triphosphate hydrolases"/>
    <property type="match status" value="1"/>
</dbReference>
<dbReference type="Pfam" id="PF00005">
    <property type="entry name" value="ABC_tran"/>
    <property type="match status" value="1"/>
</dbReference>